<accession>A0A2P6Q9F2</accession>
<dbReference type="PANTHER" id="PTHR31900">
    <property type="entry name" value="F-BOX/RNI SUPERFAMILY PROTEIN-RELATED"/>
    <property type="match status" value="1"/>
</dbReference>
<dbReference type="Gramene" id="PRQ30797">
    <property type="protein sequence ID" value="PRQ30797"/>
    <property type="gene ID" value="RchiOBHm_Chr5g0028541"/>
</dbReference>
<evidence type="ECO:0008006" key="3">
    <source>
        <dbReference type="Google" id="ProtNLM"/>
    </source>
</evidence>
<evidence type="ECO:0000313" key="2">
    <source>
        <dbReference type="Proteomes" id="UP000238479"/>
    </source>
</evidence>
<protein>
    <recommendedName>
        <fullName evidence="3">FBD domain-containing protein</fullName>
    </recommendedName>
</protein>
<dbReference type="Proteomes" id="UP000238479">
    <property type="component" value="Chromosome 5"/>
</dbReference>
<dbReference type="PANTHER" id="PTHR31900:SF34">
    <property type="entry name" value="EMB|CAB62440.1-RELATED"/>
    <property type="match status" value="1"/>
</dbReference>
<evidence type="ECO:0000313" key="1">
    <source>
        <dbReference type="EMBL" id="PRQ30797.1"/>
    </source>
</evidence>
<organism evidence="1 2">
    <name type="scientific">Rosa chinensis</name>
    <name type="common">China rose</name>
    <dbReference type="NCBI Taxonomy" id="74649"/>
    <lineage>
        <taxon>Eukaryota</taxon>
        <taxon>Viridiplantae</taxon>
        <taxon>Streptophyta</taxon>
        <taxon>Embryophyta</taxon>
        <taxon>Tracheophyta</taxon>
        <taxon>Spermatophyta</taxon>
        <taxon>Magnoliopsida</taxon>
        <taxon>eudicotyledons</taxon>
        <taxon>Gunneridae</taxon>
        <taxon>Pentapetalae</taxon>
        <taxon>rosids</taxon>
        <taxon>fabids</taxon>
        <taxon>Rosales</taxon>
        <taxon>Rosaceae</taxon>
        <taxon>Rosoideae</taxon>
        <taxon>Rosoideae incertae sedis</taxon>
        <taxon>Rosa</taxon>
    </lineage>
</organism>
<sequence>MLLVSVSLPELKTLNVSLTSTCDFPEASNFSINATKLEKLDLMEAVLSNFILENTKSLVKANIHVYFHDDDEQDASANCATKFLAGISSVQYMSLSSHFFQVSRSKLVTNIAYCVCWRIIGRKDVFLFVKSRACSPPAFDNLRKLKLIHHHCCDRWELLIKLLERSHNLECLVLEHEGHRQPRNKKGHKD</sequence>
<dbReference type="EMBL" id="PDCK01000043">
    <property type="protein sequence ID" value="PRQ30797.1"/>
    <property type="molecule type" value="Genomic_DNA"/>
</dbReference>
<reference evidence="1 2" key="1">
    <citation type="journal article" date="2018" name="Nat. Genet.">
        <title>The Rosa genome provides new insights in the design of modern roses.</title>
        <authorList>
            <person name="Bendahmane M."/>
        </authorList>
    </citation>
    <scope>NUCLEOTIDE SEQUENCE [LARGE SCALE GENOMIC DNA]</scope>
    <source>
        <strain evidence="2">cv. Old Blush</strain>
    </source>
</reference>
<proteinExistence type="predicted"/>
<keyword evidence="2" id="KW-1185">Reference proteome</keyword>
<dbReference type="InterPro" id="IPR050232">
    <property type="entry name" value="FBL13/AtMIF1-like"/>
</dbReference>
<dbReference type="AlphaFoldDB" id="A0A2P6Q9F2"/>
<gene>
    <name evidence="1" type="ORF">RchiOBHm_Chr5g0028541</name>
</gene>
<comment type="caution">
    <text evidence="1">The sequence shown here is derived from an EMBL/GenBank/DDBJ whole genome shotgun (WGS) entry which is preliminary data.</text>
</comment>
<name>A0A2P6Q9F2_ROSCH</name>